<proteinExistence type="predicted"/>
<organism evidence="3 4">
    <name type="scientific">Mycobacterium phage LeBron</name>
    <dbReference type="NCBI Taxonomy" id="2919553"/>
    <lineage>
        <taxon>Viruses</taxon>
        <taxon>Duplodnaviria</taxon>
        <taxon>Heunggongvirae</taxon>
        <taxon>Uroviricota</taxon>
        <taxon>Caudoviricetes</taxon>
        <taxon>Vilmaviridae</taxon>
        <taxon>Lclasvirinae</taxon>
        <taxon>Bronvirus</taxon>
        <taxon>Bronvirus bron</taxon>
        <taxon>Mycobacterium virus Bron</taxon>
    </lineage>
</organism>
<evidence type="ECO:0000256" key="1">
    <source>
        <dbReference type="SAM" id="Coils"/>
    </source>
</evidence>
<dbReference type="Proteomes" id="UP000000524">
    <property type="component" value="Segment"/>
</dbReference>
<keyword evidence="1" id="KW-0175">Coiled coil</keyword>
<dbReference type="EMBL" id="HM152763">
    <property type="protein sequence ID" value="ADL70974.1"/>
    <property type="molecule type" value="Genomic_DNA"/>
</dbReference>
<dbReference type="KEGG" id="vg:9711613"/>
<protein>
    <submittedName>
        <fullName evidence="3">Scaffolding protein</fullName>
    </submittedName>
</protein>
<name>E0YPE0_9CAUD</name>
<feature type="compositionally biased region" description="Acidic residues" evidence="2">
    <location>
        <begin position="190"/>
        <end position="200"/>
    </location>
</feature>
<keyword evidence="4" id="KW-1185">Reference proteome</keyword>
<evidence type="ECO:0000313" key="4">
    <source>
        <dbReference type="Proteomes" id="UP000000524"/>
    </source>
</evidence>
<dbReference type="GeneID" id="9711613"/>
<feature type="compositionally biased region" description="Basic and acidic residues" evidence="2">
    <location>
        <begin position="202"/>
        <end position="212"/>
    </location>
</feature>
<evidence type="ECO:0000256" key="2">
    <source>
        <dbReference type="SAM" id="MobiDB-lite"/>
    </source>
</evidence>
<feature type="region of interest" description="Disordered" evidence="2">
    <location>
        <begin position="135"/>
        <end position="212"/>
    </location>
</feature>
<accession>E0YPE0</accession>
<feature type="compositionally biased region" description="Basic and acidic residues" evidence="2">
    <location>
        <begin position="155"/>
        <end position="174"/>
    </location>
</feature>
<evidence type="ECO:0000313" key="3">
    <source>
        <dbReference type="EMBL" id="ADL70974.1"/>
    </source>
</evidence>
<feature type="coiled-coil region" evidence="1">
    <location>
        <begin position="81"/>
        <end position="115"/>
    </location>
</feature>
<sequence length="212" mass="23277">MTGLSEGKLMSDLNNDTEDVTTPDSAADSGGDSGGGDTGFKPITSQEDFEKALSRRIARERNKYKDYDDLKAKAAEFEKLQAEKGTDIEKLTRRAEKAERELASLTEKLSKAERMEMVRDLADEMGLPKKLIKRVQGDSEEDIRADIEDLLDGLPKPEKKAEADGGDKDKEKKPPTQAPKARMTFTATGDEADEGLELTADEILKDVPRGGV</sequence>
<reference evidence="3 4" key="1">
    <citation type="journal article" date="2011" name="PLoS ONE">
        <title>Expanding the diversity of mycobacteriophages: insights into genome architecture and evolution.</title>
        <authorList>
            <person name="Pope W.H."/>
            <person name="Jacobs-Sera D."/>
            <person name="Russell D.A."/>
            <person name="Peebles C.L."/>
            <person name="Al-Atrache Z."/>
            <person name="Alcoser T.A."/>
            <person name="Alexander L.M."/>
            <person name="Alfano M.B."/>
            <person name="Alford S.T."/>
            <person name="Amy N.E."/>
            <person name="Anderson M.D."/>
            <person name="Anderson A.G."/>
            <person name="Ang A.A."/>
            <person name="Ares M.Jr."/>
            <person name="Barber A.J."/>
            <person name="Barker L.P."/>
            <person name="Barrett J.M."/>
            <person name="Barshop W.D."/>
            <person name="Bauerle C.M."/>
            <person name="Bayles I.M."/>
            <person name="Belfield K.L."/>
            <person name="Best A.A."/>
            <person name="Borjon A.Jr."/>
            <person name="Bowman C.A."/>
            <person name="Boyer C.A."/>
            <person name="Bradley K.W."/>
            <person name="Bradley V.A."/>
            <person name="Broadway L.N."/>
            <person name="Budwal K."/>
            <person name="Busby K.N."/>
            <person name="Campbell I.W."/>
            <person name="Campbell A.M."/>
            <person name="Carey A."/>
            <person name="Caruso S.M."/>
            <person name="Chew R.D."/>
            <person name="Cockburn C.L."/>
            <person name="Cohen L.B."/>
            <person name="Corajod J.M."/>
            <person name="Cresawn S.G."/>
            <person name="Davis K.R."/>
            <person name="Deng L."/>
            <person name="Denver D.R."/>
            <person name="Dixon B.R."/>
            <person name="Ekram S."/>
            <person name="Elgin S.C."/>
            <person name="Engelsen A.E."/>
            <person name="English B.E."/>
            <person name="Erb M.L."/>
            <person name="Estrada C."/>
            <person name="Filliger L.Z."/>
            <person name="Findley A.M."/>
            <person name="Forbes L."/>
            <person name="Forsyth M.H."/>
            <person name="Fox T.M."/>
            <person name="Fritz M.J."/>
            <person name="Garcia R."/>
            <person name="George Z.D."/>
            <person name="Georges A.E."/>
            <person name="Gissendanner C.R."/>
            <person name="Goff S."/>
            <person name="Goldstein R."/>
            <person name="Gordon K.C."/>
            <person name="Green R.D."/>
            <person name="Guerra S.L."/>
            <person name="Guiney-Olsen K.R."/>
            <person name="Guiza B.G."/>
            <person name="Haghighat L."/>
            <person name="Hagopian G.V."/>
            <person name="Harmon C.J."/>
            <person name="Harmson J.S."/>
            <person name="Hartzog G.A."/>
            <person name="Harvey S.E."/>
            <person name="He S."/>
            <person name="He K.J."/>
            <person name="Healy K.E."/>
            <person name="Higinbotham E.R."/>
            <person name="Hildebrandt E.N."/>
            <person name="Ho J.H."/>
            <person name="Hogan G.M."/>
            <person name="Hohenstein V.G."/>
            <person name="Holz N.A."/>
            <person name="Huang V.J."/>
            <person name="Hufford E.L."/>
            <person name="Hynes P.M."/>
            <person name="Jackson A.S."/>
            <person name="Jansen E.C."/>
            <person name="Jarvik J."/>
            <person name="Jasinto P.G."/>
            <person name="Jordan T.C."/>
            <person name="Kasza T."/>
            <person name="Katelyn M.A."/>
            <person name="Kelsey J.S."/>
            <person name="Kerrigan L.A."/>
            <person name="Khaw D."/>
            <person name="Kim J."/>
            <person name="Knutter J.Z."/>
            <person name="Ko C.C."/>
            <person name="Larkin G.V."/>
            <person name="Laroche J.R."/>
            <person name="Latif A."/>
            <person name="Leuba K.D."/>
            <person name="Leuba S.I."/>
            <person name="Lewis L.O."/>
            <person name="Loesser-Casey K.E."/>
            <person name="Long C.A."/>
            <person name="Lopez A.J."/>
            <person name="Lowery N."/>
            <person name="Lu T.Q."/>
            <person name="Mac V."/>
            <person name="Masters I.R."/>
            <person name="McCloud J.J."/>
            <person name="McDonough M.J."/>
            <person name="Medenbach A.J."/>
            <person name="Menon A."/>
            <person name="Miller R."/>
            <person name="Morgan B.K."/>
            <person name="Ng P.C."/>
            <person name="Nguyen E."/>
            <person name="Nguyen K.T."/>
            <person name="Nguyen E.T."/>
            <person name="Nicholson K.M."/>
            <person name="Parnell L.A."/>
            <person name="Peirce C.E."/>
            <person name="Perz A.M."/>
            <person name="Peterson L.J."/>
            <person name="Pferdehirt R.E."/>
            <person name="Philip S.V."/>
            <person name="Pogliano K."/>
            <person name="Pogliano J."/>
            <person name="Polley T."/>
            <person name="Puopolo E.J."/>
            <person name="Rabinowitz H.S."/>
            <person name="Resiss M.J."/>
            <person name="Rhyan C.N."/>
            <person name="Robinson Y.M."/>
            <person name="Rodriguez L.L."/>
            <person name="Rose A.C."/>
            <person name="Rubin J.D."/>
            <person name="Ruby J.A."/>
            <person name="Saha M.S."/>
            <person name="Sandoz J.W."/>
            <person name="Savitskaya J."/>
            <person name="Schipper D.J."/>
            <person name="Schnitzler C.E."/>
            <person name="Schott A.R."/>
            <person name="Segal J.B."/>
            <person name="Shaffer C.D."/>
            <person name="Sheldon K.E."/>
            <person name="Shepard E.M."/>
            <person name="Shepardson J.W."/>
            <person name="Shroff M.K."/>
            <person name="Simmons J.M."/>
            <person name="Simms E.F."/>
            <person name="Simpson B.M."/>
            <person name="Sinclair K.M."/>
            <person name="Sjoholm R.L."/>
            <person name="Slette I.J."/>
            <person name="Spaulding B.C."/>
            <person name="Straub C.L."/>
            <person name="Stukey J."/>
            <person name="Sughrue T."/>
            <person name="Tang T.Y."/>
            <person name="Tatyana L.M."/>
            <person name="Taylor S.B."/>
            <person name="Taylor B.J."/>
            <person name="Temple L.M."/>
            <person name="Thompson J.V."/>
            <person name="Tokarz M.P."/>
            <person name="Trapani S.E."/>
            <person name="Troum A.P."/>
            <person name="Tsay J."/>
            <person name="Tubbs A.T."/>
            <person name="Walton J.M."/>
            <person name="Wang D.H."/>
            <person name="Wang H."/>
            <person name="Warner J.R."/>
            <person name="Weisser E.G."/>
            <person name="Wendler S.C."/>
            <person name="Weston-Hafer K.A."/>
            <person name="Whelan H.M."/>
            <person name="Williamson K.E."/>
            <person name="Willis A.N."/>
            <person name="Wirtshafter H.S."/>
            <person name="Wong T.W."/>
            <person name="Wu P."/>
            <person name="Yang Y."/>
            <person name="Yee B.C."/>
            <person name="Zaidins D.A."/>
            <person name="Zhang B."/>
            <person name="Zuniga M.Y."/>
            <person name="Hendrix R.W."/>
            <person name="Hatfull G.F."/>
        </authorList>
    </citation>
    <scope>NUCLEOTIDE SEQUENCE [LARGE SCALE GENOMIC DNA]</scope>
</reference>
<feature type="region of interest" description="Disordered" evidence="2">
    <location>
        <begin position="1"/>
        <end position="51"/>
    </location>
</feature>
<dbReference type="RefSeq" id="YP_003857138.1">
    <property type="nucleotide sequence ID" value="NC_014461.1"/>
</dbReference>
<gene>
    <name evidence="3" type="primary">7</name>
    <name evidence="3" type="ORF">LEBRON_7</name>
</gene>